<dbReference type="FunFam" id="2.40.330.10:FF:000003">
    <property type="entry name" value="B3 domain-containing transcription factor FUS3"/>
    <property type="match status" value="1"/>
</dbReference>
<dbReference type="GO" id="GO:0009733">
    <property type="term" value="P:response to auxin"/>
    <property type="evidence" value="ECO:0007669"/>
    <property type="project" value="UniProtKB-ARBA"/>
</dbReference>
<feature type="compositionally biased region" description="Basic residues" evidence="6">
    <location>
        <begin position="627"/>
        <end position="640"/>
    </location>
</feature>
<evidence type="ECO:0000256" key="4">
    <source>
        <dbReference type="ARBA" id="ARBA00023163"/>
    </source>
</evidence>
<reference evidence="8" key="1">
    <citation type="journal article" date="2020" name="bioRxiv">
        <title>Hybrid origin of Populus tomentosa Carr. identified through genome sequencing and phylogenomic analysis.</title>
        <authorList>
            <person name="An X."/>
            <person name="Gao K."/>
            <person name="Chen Z."/>
            <person name="Li J."/>
            <person name="Yang X."/>
            <person name="Yang X."/>
            <person name="Zhou J."/>
            <person name="Guo T."/>
            <person name="Zhao T."/>
            <person name="Huang S."/>
            <person name="Miao D."/>
            <person name="Khan W.U."/>
            <person name="Rao P."/>
            <person name="Ye M."/>
            <person name="Lei B."/>
            <person name="Liao W."/>
            <person name="Wang J."/>
            <person name="Ji L."/>
            <person name="Li Y."/>
            <person name="Guo B."/>
            <person name="Mustafa N.S."/>
            <person name="Li S."/>
            <person name="Yun Q."/>
            <person name="Keller S.R."/>
            <person name="Mao J."/>
            <person name="Zhang R."/>
            <person name="Strauss S.H."/>
        </authorList>
    </citation>
    <scope>NUCLEOTIDE SEQUENCE</scope>
    <source>
        <strain evidence="8">GM15</strain>
        <tissue evidence="8">Leaf</tissue>
    </source>
</reference>
<sequence>MDTFPRGAAEFVMSKWAPPALHRLAHESRQPPYWMLVVKPIEIYVMREGIHFSLLWKISNYSTEERKRSLEFRNYYESVNMEMEKGFLVLGIDLYNSNRTLVHSLALVNLKAEAPLICTTEEKTYGGWHKIRSQAEKVAAHEGLEVHGEDRQEGVENEGNPAIGFDAMEEEQDILVEGKEIWLDERGQEDLLHASDVSIFYEDFPPLPDFPCMSSSSSSSSSTPAPVKAITSSSSSSCSSSASSSSSAAAWAVLKSEAEEDAEKNHHRNHYYHHNNNDDFNSQAMDDPVDVSTAALSSTCSMEVPQPPDQAMELGIECMDVMEDFGYIDLLESNDFFDPSSIFHPDEGLFEEFQMEQNEPQDQLQLQYDEQAGNVEITKGKNDQEADHQGGRSDDLAMVFLDWLKSNKETVSADDLRRVKLKKTTVECAARRLGGGKEGMKQLLKLILQWVQTNHLQRRRLRESSSNVNLPYPYNQDPLQNQNPNPNSNLNCNPIPADHSNPCFTQSPWNVAPPPYLAADPATVMPGFSPMVGYMGDPFSNGSSNINGHPYGTPQDCNRRLQSYQTWPPSQFPPASHFNSFADNNLQSAQPQIPAFTGYGNQYPYQYVPANGDNRLTRLGSSATKEARKKRMARQRRFLSYHRNQNQNQGAGDAHERLADDPNGGPTGQSNPGSWVYWPTAAGGGSASTTVDAPVDRPAMQTQTNNHRQAAAERRQGWNPEKNLRFLLQKVLKQSDVGSLGRIVLPKKEAETHLPELEARDGISIAMEDIGTSRVWNMRYRFWPNNKSRMYLLENTGDFVRTNGLQEGDFIVIYSDVKCGKYLIRGVKVRQPAGPKPENKRSGKSQRNSQASCPAAANNNGSGSQKQTVK</sequence>
<dbReference type="GO" id="GO:0003677">
    <property type="term" value="F:DNA binding"/>
    <property type="evidence" value="ECO:0007669"/>
    <property type="project" value="UniProtKB-KW"/>
</dbReference>
<feature type="region of interest" description="Disordered" evidence="6">
    <location>
        <begin position="830"/>
        <end position="870"/>
    </location>
</feature>
<dbReference type="PANTHER" id="PTHR31140:SF81">
    <property type="entry name" value="B3 DOMAIN-CONTAINING TRANSCRIPTION FACTOR ABI3"/>
    <property type="match status" value="1"/>
</dbReference>
<evidence type="ECO:0000313" key="9">
    <source>
        <dbReference type="Proteomes" id="UP000886885"/>
    </source>
</evidence>
<feature type="region of interest" description="Disordered" evidence="6">
    <location>
        <begin position="213"/>
        <end position="243"/>
    </location>
</feature>
<evidence type="ECO:0000259" key="7">
    <source>
        <dbReference type="PROSITE" id="PS50863"/>
    </source>
</evidence>
<evidence type="ECO:0000256" key="6">
    <source>
        <dbReference type="SAM" id="MobiDB-lite"/>
    </source>
</evidence>
<keyword evidence="2" id="KW-0805">Transcription regulation</keyword>
<name>A0A8X8DCZ8_POPTO</name>
<comment type="caution">
    <text evidence="8">The sequence shown here is derived from an EMBL/GenBank/DDBJ whole genome shotgun (WGS) entry which is preliminary data.</text>
</comment>
<organism evidence="8 9">
    <name type="scientific">Populus tomentosa</name>
    <name type="common">Chinese white poplar</name>
    <dbReference type="NCBI Taxonomy" id="118781"/>
    <lineage>
        <taxon>Eukaryota</taxon>
        <taxon>Viridiplantae</taxon>
        <taxon>Streptophyta</taxon>
        <taxon>Embryophyta</taxon>
        <taxon>Tracheophyta</taxon>
        <taxon>Spermatophyta</taxon>
        <taxon>Magnoliopsida</taxon>
        <taxon>eudicotyledons</taxon>
        <taxon>Gunneridae</taxon>
        <taxon>Pentapetalae</taxon>
        <taxon>rosids</taxon>
        <taxon>fabids</taxon>
        <taxon>Malpighiales</taxon>
        <taxon>Salicaceae</taxon>
        <taxon>Saliceae</taxon>
        <taxon>Populus</taxon>
    </lineage>
</organism>
<gene>
    <name evidence="8" type="ORF">POTOM_011150</name>
</gene>
<dbReference type="PANTHER" id="PTHR31140">
    <property type="entry name" value="B3 DOMAIN-CONTAINING TRANSCRIPTION FACTOR ABI3"/>
    <property type="match status" value="1"/>
</dbReference>
<dbReference type="EMBL" id="JAAWWB010000004">
    <property type="protein sequence ID" value="KAG6785419.1"/>
    <property type="molecule type" value="Genomic_DNA"/>
</dbReference>
<dbReference type="GO" id="GO:0003700">
    <property type="term" value="F:DNA-binding transcription factor activity"/>
    <property type="evidence" value="ECO:0007669"/>
    <property type="project" value="InterPro"/>
</dbReference>
<dbReference type="Pfam" id="PF02362">
    <property type="entry name" value="B3"/>
    <property type="match status" value="1"/>
</dbReference>
<evidence type="ECO:0000256" key="2">
    <source>
        <dbReference type="ARBA" id="ARBA00023015"/>
    </source>
</evidence>
<evidence type="ECO:0000256" key="5">
    <source>
        <dbReference type="ARBA" id="ARBA00023242"/>
    </source>
</evidence>
<feature type="compositionally biased region" description="Low complexity" evidence="6">
    <location>
        <begin position="232"/>
        <end position="243"/>
    </location>
</feature>
<dbReference type="Proteomes" id="UP000886885">
    <property type="component" value="Chromosome 2D"/>
</dbReference>
<dbReference type="SMART" id="SM01019">
    <property type="entry name" value="B3"/>
    <property type="match status" value="1"/>
</dbReference>
<comment type="subcellular location">
    <subcellularLocation>
        <location evidence="1">Nucleus</location>
    </subcellularLocation>
</comment>
<accession>A0A8X8DCZ8</accession>
<dbReference type="OrthoDB" id="757982at2759"/>
<keyword evidence="3" id="KW-0238">DNA-binding</keyword>
<dbReference type="InterPro" id="IPR044800">
    <property type="entry name" value="LEC2-like"/>
</dbReference>
<protein>
    <recommendedName>
        <fullName evidence="7">TF-B3 domain-containing protein</fullName>
    </recommendedName>
</protein>
<evidence type="ECO:0000313" key="8">
    <source>
        <dbReference type="EMBL" id="KAG6785419.1"/>
    </source>
</evidence>
<keyword evidence="5" id="KW-0539">Nucleus</keyword>
<feature type="region of interest" description="Disordered" evidence="6">
    <location>
        <begin position="611"/>
        <end position="691"/>
    </location>
</feature>
<dbReference type="CDD" id="cd10015">
    <property type="entry name" value="BfiI_C_EcoRII_N_B3"/>
    <property type="match status" value="1"/>
</dbReference>
<keyword evidence="9" id="KW-1185">Reference proteome</keyword>
<evidence type="ECO:0000256" key="3">
    <source>
        <dbReference type="ARBA" id="ARBA00023125"/>
    </source>
</evidence>
<keyword evidence="4" id="KW-0804">Transcription</keyword>
<dbReference type="AlphaFoldDB" id="A0A8X8DCZ8"/>
<proteinExistence type="predicted"/>
<dbReference type="GO" id="GO:0005634">
    <property type="term" value="C:nucleus"/>
    <property type="evidence" value="ECO:0007669"/>
    <property type="project" value="UniProtKB-SubCell"/>
</dbReference>
<dbReference type="InterPro" id="IPR003340">
    <property type="entry name" value="B3_DNA-bd"/>
</dbReference>
<evidence type="ECO:0000256" key="1">
    <source>
        <dbReference type="ARBA" id="ARBA00004123"/>
    </source>
</evidence>
<feature type="domain" description="TF-B3" evidence="7">
    <location>
        <begin position="728"/>
        <end position="830"/>
    </location>
</feature>
<feature type="compositionally biased region" description="Polar residues" evidence="6">
    <location>
        <begin position="845"/>
        <end position="870"/>
    </location>
</feature>
<dbReference type="PROSITE" id="PS50863">
    <property type="entry name" value="B3"/>
    <property type="match status" value="1"/>
</dbReference>